<dbReference type="EMBL" id="SDPL01000012">
    <property type="protein sequence ID" value="RXZ51596.1"/>
    <property type="molecule type" value="Genomic_DNA"/>
</dbReference>
<proteinExistence type="predicted"/>
<feature type="region of interest" description="Disordered" evidence="1">
    <location>
        <begin position="76"/>
        <end position="97"/>
    </location>
</feature>
<dbReference type="OrthoDB" id="9805770at2"/>
<feature type="compositionally biased region" description="Low complexity" evidence="1">
    <location>
        <begin position="76"/>
        <end position="87"/>
    </location>
</feature>
<keyword evidence="4" id="KW-1185">Reference proteome</keyword>
<evidence type="ECO:0000256" key="1">
    <source>
        <dbReference type="SAM" id="MobiDB-lite"/>
    </source>
</evidence>
<dbReference type="CDD" id="cd06849">
    <property type="entry name" value="lipoyl_domain"/>
    <property type="match status" value="1"/>
</dbReference>
<reference evidence="3 4" key="1">
    <citation type="submission" date="2019-01" db="EMBL/GenBank/DDBJ databases">
        <authorList>
            <person name="Li J."/>
        </authorList>
    </citation>
    <scope>NUCLEOTIDE SEQUENCE [LARGE SCALE GENOMIC DNA]</scope>
    <source>
        <strain evidence="3 4">CGMCC 4.7180</strain>
    </source>
</reference>
<evidence type="ECO:0000313" key="4">
    <source>
        <dbReference type="Proteomes" id="UP000292881"/>
    </source>
</evidence>
<dbReference type="AlphaFoldDB" id="A0A4Q2JWI4"/>
<feature type="non-terminal residue" evidence="3">
    <location>
        <position position="97"/>
    </location>
</feature>
<dbReference type="Pfam" id="PF00364">
    <property type="entry name" value="Biotin_lipoyl"/>
    <property type="match status" value="1"/>
</dbReference>
<dbReference type="InterPro" id="IPR000089">
    <property type="entry name" value="Biotin_lipoyl"/>
</dbReference>
<sequence>MPELLMPSLGADMEHGKVVEWLVKPGDYVHRGDLVAEVDTEKTVMEIESFEEGVVAEYLVELGETVPVGTAIARVTGTPADGATPATRGDAEPGPAD</sequence>
<protein>
    <submittedName>
        <fullName evidence="3">Biotin/lipoyl-binding protein</fullName>
    </submittedName>
</protein>
<dbReference type="InterPro" id="IPR011053">
    <property type="entry name" value="Single_hybrid_motif"/>
</dbReference>
<dbReference type="Gene3D" id="2.40.50.100">
    <property type="match status" value="1"/>
</dbReference>
<dbReference type="GO" id="GO:0006086">
    <property type="term" value="P:pyruvate decarboxylation to acetyl-CoA"/>
    <property type="evidence" value="ECO:0007669"/>
    <property type="project" value="InterPro"/>
</dbReference>
<dbReference type="PANTHER" id="PTHR23151">
    <property type="entry name" value="DIHYDROLIPOAMIDE ACETYL/SUCCINYL-TRANSFERASE-RELATED"/>
    <property type="match status" value="1"/>
</dbReference>
<dbReference type="InterPro" id="IPR045257">
    <property type="entry name" value="E2/Pdx1"/>
</dbReference>
<dbReference type="PROSITE" id="PS50968">
    <property type="entry name" value="BIOTINYL_LIPOYL"/>
    <property type="match status" value="1"/>
</dbReference>
<organism evidence="3 4">
    <name type="scientific">Agromyces binzhouensis</name>
    <dbReference type="NCBI Taxonomy" id="1817495"/>
    <lineage>
        <taxon>Bacteria</taxon>
        <taxon>Bacillati</taxon>
        <taxon>Actinomycetota</taxon>
        <taxon>Actinomycetes</taxon>
        <taxon>Micrococcales</taxon>
        <taxon>Microbacteriaceae</taxon>
        <taxon>Agromyces</taxon>
    </lineage>
</organism>
<dbReference type="GO" id="GO:0045254">
    <property type="term" value="C:pyruvate dehydrogenase complex"/>
    <property type="evidence" value="ECO:0007669"/>
    <property type="project" value="InterPro"/>
</dbReference>
<dbReference type="SUPFAM" id="SSF51230">
    <property type="entry name" value="Single hybrid motif"/>
    <property type="match status" value="1"/>
</dbReference>
<dbReference type="Proteomes" id="UP000292881">
    <property type="component" value="Unassembled WGS sequence"/>
</dbReference>
<accession>A0A4Q2JWI4</accession>
<dbReference type="PANTHER" id="PTHR23151:SF90">
    <property type="entry name" value="DIHYDROLIPOYLLYSINE-RESIDUE ACETYLTRANSFERASE COMPONENT OF PYRUVATE DEHYDROGENASE COMPLEX, MITOCHONDRIAL-RELATED"/>
    <property type="match status" value="1"/>
</dbReference>
<evidence type="ECO:0000259" key="2">
    <source>
        <dbReference type="PROSITE" id="PS50968"/>
    </source>
</evidence>
<gene>
    <name evidence="3" type="ORF">ESO86_01660</name>
</gene>
<evidence type="ECO:0000313" key="3">
    <source>
        <dbReference type="EMBL" id="RXZ51596.1"/>
    </source>
</evidence>
<dbReference type="RefSeq" id="WP_129233163.1">
    <property type="nucleotide sequence ID" value="NZ_SDPL01000012.1"/>
</dbReference>
<comment type="caution">
    <text evidence="3">The sequence shown here is derived from an EMBL/GenBank/DDBJ whole genome shotgun (WGS) entry which is preliminary data.</text>
</comment>
<name>A0A4Q2JWI4_9MICO</name>
<feature type="domain" description="Lipoyl-binding" evidence="2">
    <location>
        <begin position="1"/>
        <end position="76"/>
    </location>
</feature>